<dbReference type="Proteomes" id="UP000777438">
    <property type="component" value="Unassembled WGS sequence"/>
</dbReference>
<feature type="compositionally biased region" description="Basic and acidic residues" evidence="1">
    <location>
        <begin position="425"/>
        <end position="444"/>
    </location>
</feature>
<feature type="region of interest" description="Disordered" evidence="1">
    <location>
        <begin position="162"/>
        <end position="209"/>
    </location>
</feature>
<feature type="region of interest" description="Disordered" evidence="1">
    <location>
        <begin position="1"/>
        <end position="32"/>
    </location>
</feature>
<feature type="compositionally biased region" description="Low complexity" evidence="1">
    <location>
        <begin position="16"/>
        <end position="29"/>
    </location>
</feature>
<proteinExistence type="predicted"/>
<keyword evidence="3" id="KW-1185">Reference proteome</keyword>
<evidence type="ECO:0000256" key="1">
    <source>
        <dbReference type="SAM" id="MobiDB-lite"/>
    </source>
</evidence>
<feature type="compositionally biased region" description="Polar residues" evidence="1">
    <location>
        <begin position="162"/>
        <end position="172"/>
    </location>
</feature>
<comment type="caution">
    <text evidence="2">The sequence shown here is derived from an EMBL/GenBank/DDBJ whole genome shotgun (WGS) entry which is preliminary data.</text>
</comment>
<dbReference type="AlphaFoldDB" id="A0A9P8WJ05"/>
<evidence type="ECO:0000313" key="3">
    <source>
        <dbReference type="Proteomes" id="UP000777438"/>
    </source>
</evidence>
<feature type="region of interest" description="Disordered" evidence="1">
    <location>
        <begin position="405"/>
        <end position="444"/>
    </location>
</feature>
<accession>A0A9P8WJ05</accession>
<sequence length="444" mass="50328">MDLPLHLIIPPRNHHSTTPTPTSSTESNEMNLSHHPPLDGYVAMTGVVANPASEYNTTHMSSSGHSATQNEGHPFGNSMAGYNTNQQSVPSTIMNPSSYMSSSMYGSEFAGGSVDITRWMQTDVYAATASEVASLAPRVKAEVTQGLLDLVGTMIPPVSERTPTTIAASSSQNKRRKTKTTLHANKDEDEEETELRRKRGIPTVAQPPPQTTHLYARAIAQEIRELEDDDFEASCEWCPFYLHEPLKHFPKPWTSCTKQRAEISHIITHIVSDHGLIRGRNSKRKNQRYLTRCSSHKPEKKGKSDCVTCSRVEDWSERELQDEGHEGPAVCLRCYTELGDKRELFHHLQTPSICMYKEDLLMKAKSKILYKVFCAENEVPKFRPPPETSAPRDGARKRNMKMTIHKRMKHITPPKTRVNTKYPPRRIDDRDEPMPLRDWDTPFR</sequence>
<name>A0A9P8WJ05_9HYPO</name>
<reference evidence="2 3" key="1">
    <citation type="journal article" date="2021" name="Nat. Commun.">
        <title>Genetic determinants of endophytism in the Arabidopsis root mycobiome.</title>
        <authorList>
            <person name="Mesny F."/>
            <person name="Miyauchi S."/>
            <person name="Thiergart T."/>
            <person name="Pickel B."/>
            <person name="Atanasova L."/>
            <person name="Karlsson M."/>
            <person name="Huettel B."/>
            <person name="Barry K.W."/>
            <person name="Haridas S."/>
            <person name="Chen C."/>
            <person name="Bauer D."/>
            <person name="Andreopoulos W."/>
            <person name="Pangilinan J."/>
            <person name="LaButti K."/>
            <person name="Riley R."/>
            <person name="Lipzen A."/>
            <person name="Clum A."/>
            <person name="Drula E."/>
            <person name="Henrissat B."/>
            <person name="Kohler A."/>
            <person name="Grigoriev I.V."/>
            <person name="Martin F.M."/>
            <person name="Hacquard S."/>
        </authorList>
    </citation>
    <scope>NUCLEOTIDE SEQUENCE [LARGE SCALE GENOMIC DNA]</scope>
    <source>
        <strain evidence="2 3">MPI-CAGE-CH-0241</strain>
    </source>
</reference>
<organism evidence="2 3">
    <name type="scientific">Thelonectria olida</name>
    <dbReference type="NCBI Taxonomy" id="1576542"/>
    <lineage>
        <taxon>Eukaryota</taxon>
        <taxon>Fungi</taxon>
        <taxon>Dikarya</taxon>
        <taxon>Ascomycota</taxon>
        <taxon>Pezizomycotina</taxon>
        <taxon>Sordariomycetes</taxon>
        <taxon>Hypocreomycetidae</taxon>
        <taxon>Hypocreales</taxon>
        <taxon>Nectriaceae</taxon>
        <taxon>Thelonectria</taxon>
    </lineage>
</organism>
<dbReference type="EMBL" id="JAGPYM010000001">
    <property type="protein sequence ID" value="KAH6900795.1"/>
    <property type="molecule type" value="Genomic_DNA"/>
</dbReference>
<protein>
    <submittedName>
        <fullName evidence="2">Uncharacterized protein</fullName>
    </submittedName>
</protein>
<gene>
    <name evidence="2" type="ORF">B0T10DRAFT_37564</name>
</gene>
<evidence type="ECO:0000313" key="2">
    <source>
        <dbReference type="EMBL" id="KAH6900795.1"/>
    </source>
</evidence>
<dbReference type="OrthoDB" id="5107013at2759"/>